<reference evidence="6 7" key="1">
    <citation type="journal article" date="2015" name="Genome Announc.">
        <title>Genome Sequence of 'Candidatus Thioglobus autotrophica' Strain EF1, a Chemoautotroph from the SUP05 Clade of Marine Gammaproteobacteria.</title>
        <authorList>
            <person name="Shah V."/>
            <person name="Morris R.M."/>
        </authorList>
    </citation>
    <scope>NUCLEOTIDE SEQUENCE [LARGE SCALE GENOMIC DNA]</scope>
    <source>
        <strain evidence="6 7">EF1</strain>
    </source>
</reference>
<feature type="binding site" evidence="4">
    <location>
        <position position="47"/>
    </location>
    <ligand>
        <name>substrate</name>
    </ligand>
</feature>
<dbReference type="GO" id="GO:0035999">
    <property type="term" value="P:tetrahydrofolate interconversion"/>
    <property type="evidence" value="ECO:0007669"/>
    <property type="project" value="TreeGrafter"/>
</dbReference>
<protein>
    <recommendedName>
        <fullName evidence="5">5-formyltetrahydrofolate cyclo-ligase</fullName>
        <ecNumber evidence="5">6.3.3.2</ecNumber>
    </recommendedName>
</protein>
<keyword evidence="2 4" id="KW-0547">Nucleotide-binding</keyword>
<comment type="similarity">
    <text evidence="1 5">Belongs to the 5-formyltetrahydrofolate cyclo-ligase family.</text>
</comment>
<dbReference type="KEGG" id="tho:SP60_03180"/>
<dbReference type="GO" id="GO:0009396">
    <property type="term" value="P:folic acid-containing compound biosynthetic process"/>
    <property type="evidence" value="ECO:0007669"/>
    <property type="project" value="TreeGrafter"/>
</dbReference>
<dbReference type="Proteomes" id="UP000058020">
    <property type="component" value="Chromosome"/>
</dbReference>
<dbReference type="AlphaFoldDB" id="A0A0M4NWS4"/>
<gene>
    <name evidence="6" type="ORF">SP60_03180</name>
</gene>
<comment type="catalytic activity">
    <reaction evidence="5">
        <text>(6S)-5-formyl-5,6,7,8-tetrahydrofolate + ATP = (6R)-5,10-methenyltetrahydrofolate + ADP + phosphate</text>
        <dbReference type="Rhea" id="RHEA:10488"/>
        <dbReference type="ChEBI" id="CHEBI:30616"/>
        <dbReference type="ChEBI" id="CHEBI:43474"/>
        <dbReference type="ChEBI" id="CHEBI:57455"/>
        <dbReference type="ChEBI" id="CHEBI:57457"/>
        <dbReference type="ChEBI" id="CHEBI:456216"/>
        <dbReference type="EC" id="6.3.3.2"/>
    </reaction>
</comment>
<dbReference type="EC" id="6.3.3.2" evidence="5"/>
<proteinExistence type="inferred from homology"/>
<dbReference type="PANTHER" id="PTHR23407">
    <property type="entry name" value="ATPASE INHIBITOR/5-FORMYLTETRAHYDROFOLATE CYCLO-LIGASE"/>
    <property type="match status" value="1"/>
</dbReference>
<evidence type="ECO:0000256" key="5">
    <source>
        <dbReference type="RuleBase" id="RU361279"/>
    </source>
</evidence>
<evidence type="ECO:0000313" key="7">
    <source>
        <dbReference type="Proteomes" id="UP000058020"/>
    </source>
</evidence>
<evidence type="ECO:0000256" key="4">
    <source>
        <dbReference type="PIRSR" id="PIRSR006806-1"/>
    </source>
</evidence>
<keyword evidence="6" id="KW-0436">Ligase</keyword>
<feature type="binding site" evidence="4">
    <location>
        <position position="52"/>
    </location>
    <ligand>
        <name>substrate</name>
    </ligand>
</feature>
<dbReference type="InterPro" id="IPR037171">
    <property type="entry name" value="NagB/RpiA_transferase-like"/>
</dbReference>
<dbReference type="InterPro" id="IPR002698">
    <property type="entry name" value="FTHF_cligase"/>
</dbReference>
<feature type="binding site" evidence="4">
    <location>
        <begin position="125"/>
        <end position="133"/>
    </location>
    <ligand>
        <name>ATP</name>
        <dbReference type="ChEBI" id="CHEBI:30616"/>
    </ligand>
</feature>
<dbReference type="STRING" id="1705394.SP60_03180"/>
<dbReference type="NCBIfam" id="TIGR02727">
    <property type="entry name" value="MTHFS_bact"/>
    <property type="match status" value="1"/>
</dbReference>
<evidence type="ECO:0000313" key="6">
    <source>
        <dbReference type="EMBL" id="ALE52314.1"/>
    </source>
</evidence>
<comment type="cofactor">
    <cofactor evidence="5">
        <name>Mg(2+)</name>
        <dbReference type="ChEBI" id="CHEBI:18420"/>
    </cofactor>
</comment>
<keyword evidence="5" id="KW-0479">Metal-binding</keyword>
<keyword evidence="3 4" id="KW-0067">ATP-binding</keyword>
<dbReference type="GO" id="GO:0030272">
    <property type="term" value="F:5-formyltetrahydrofolate cyclo-ligase activity"/>
    <property type="evidence" value="ECO:0007669"/>
    <property type="project" value="UniProtKB-EC"/>
</dbReference>
<accession>A0A0M4NWS4</accession>
<dbReference type="GO" id="GO:0046872">
    <property type="term" value="F:metal ion binding"/>
    <property type="evidence" value="ECO:0007669"/>
    <property type="project" value="UniProtKB-KW"/>
</dbReference>
<dbReference type="SUPFAM" id="SSF100950">
    <property type="entry name" value="NagB/RpiA/CoA transferase-like"/>
    <property type="match status" value="1"/>
</dbReference>
<evidence type="ECO:0000256" key="1">
    <source>
        <dbReference type="ARBA" id="ARBA00010638"/>
    </source>
</evidence>
<evidence type="ECO:0000256" key="3">
    <source>
        <dbReference type="ARBA" id="ARBA00022840"/>
    </source>
</evidence>
<organism evidence="6 7">
    <name type="scientific">Candidatus Thioglobus autotrophicus</name>
    <dbReference type="NCBI Taxonomy" id="1705394"/>
    <lineage>
        <taxon>Bacteria</taxon>
        <taxon>Pseudomonadati</taxon>
        <taxon>Pseudomonadota</taxon>
        <taxon>Gammaproteobacteria</taxon>
        <taxon>Candidatus Pseudothioglobaceae</taxon>
        <taxon>Candidatus Thioglobus</taxon>
    </lineage>
</organism>
<dbReference type="PIRSF" id="PIRSF006806">
    <property type="entry name" value="FTHF_cligase"/>
    <property type="match status" value="1"/>
</dbReference>
<dbReference type="OrthoDB" id="9801938at2"/>
<dbReference type="GO" id="GO:0005524">
    <property type="term" value="F:ATP binding"/>
    <property type="evidence" value="ECO:0007669"/>
    <property type="project" value="UniProtKB-KW"/>
</dbReference>
<dbReference type="Pfam" id="PF01812">
    <property type="entry name" value="5-FTHF_cyc-lig"/>
    <property type="match status" value="1"/>
</dbReference>
<dbReference type="Gene3D" id="3.40.50.10420">
    <property type="entry name" value="NagB/RpiA/CoA transferase-like"/>
    <property type="match status" value="1"/>
</dbReference>
<dbReference type="PATRIC" id="fig|1705394.5.peg.645"/>
<keyword evidence="7" id="KW-1185">Reference proteome</keyword>
<keyword evidence="5" id="KW-0460">Magnesium</keyword>
<dbReference type="PANTHER" id="PTHR23407:SF1">
    <property type="entry name" value="5-FORMYLTETRAHYDROFOLATE CYCLO-LIGASE"/>
    <property type="match status" value="1"/>
</dbReference>
<dbReference type="InterPro" id="IPR024185">
    <property type="entry name" value="FTHF_cligase-like_sf"/>
</dbReference>
<dbReference type="EMBL" id="CP010552">
    <property type="protein sequence ID" value="ALE52314.1"/>
    <property type="molecule type" value="Genomic_DNA"/>
</dbReference>
<dbReference type="RefSeq" id="WP_053951255.1">
    <property type="nucleotide sequence ID" value="NZ_CP010552.1"/>
</dbReference>
<name>A0A0M4NWS4_9GAMM</name>
<evidence type="ECO:0000256" key="2">
    <source>
        <dbReference type="ARBA" id="ARBA00022741"/>
    </source>
</evidence>
<sequence>MKALRQLLRQKRLDINPSDRVKFAKQLLSQLQKIANFENDQKVALYLPNNGEINPKYIENFLKNQGISTYLPILDDKSLNFAKIGENFRKNRFGIKEPISTDIINADQLDILFMPLVGFDKDKNRIGMGGGFYDRTLAFKKQQKMAKNPKLIGLAFDCQQVEQLEVQEWDVPLDVIITPSQIL</sequence>